<accession>A0A3N0YTE8</accession>
<protein>
    <submittedName>
        <fullName evidence="1">Uncharacterized protein</fullName>
    </submittedName>
</protein>
<reference evidence="1 2" key="1">
    <citation type="submission" date="2018-10" db="EMBL/GenBank/DDBJ databases">
        <title>Genome assembly for a Yunnan-Guizhou Plateau 3E fish, Anabarilius grahami (Regan), and its evolutionary and genetic applications.</title>
        <authorList>
            <person name="Jiang W."/>
        </authorList>
    </citation>
    <scope>NUCLEOTIDE SEQUENCE [LARGE SCALE GENOMIC DNA]</scope>
    <source>
        <strain evidence="1">AG-KIZ</strain>
        <tissue evidence="1">Muscle</tissue>
    </source>
</reference>
<gene>
    <name evidence="1" type="ORF">DPX16_15795</name>
</gene>
<keyword evidence="2" id="KW-1185">Reference proteome</keyword>
<dbReference type="Proteomes" id="UP000281406">
    <property type="component" value="Unassembled WGS sequence"/>
</dbReference>
<dbReference type="EMBL" id="RJVU01026577">
    <property type="protein sequence ID" value="ROL49469.1"/>
    <property type="molecule type" value="Genomic_DNA"/>
</dbReference>
<organism evidence="1 2">
    <name type="scientific">Anabarilius grahami</name>
    <name type="common">Kanglang fish</name>
    <name type="synonym">Barilius grahami</name>
    <dbReference type="NCBI Taxonomy" id="495550"/>
    <lineage>
        <taxon>Eukaryota</taxon>
        <taxon>Metazoa</taxon>
        <taxon>Chordata</taxon>
        <taxon>Craniata</taxon>
        <taxon>Vertebrata</taxon>
        <taxon>Euteleostomi</taxon>
        <taxon>Actinopterygii</taxon>
        <taxon>Neopterygii</taxon>
        <taxon>Teleostei</taxon>
        <taxon>Ostariophysi</taxon>
        <taxon>Cypriniformes</taxon>
        <taxon>Xenocyprididae</taxon>
        <taxon>Xenocypridinae</taxon>
        <taxon>Xenocypridinae incertae sedis</taxon>
        <taxon>Anabarilius</taxon>
    </lineage>
</organism>
<dbReference type="OrthoDB" id="8931359at2759"/>
<dbReference type="AlphaFoldDB" id="A0A3N0YTE8"/>
<evidence type="ECO:0000313" key="1">
    <source>
        <dbReference type="EMBL" id="ROL49469.1"/>
    </source>
</evidence>
<comment type="caution">
    <text evidence="1">The sequence shown here is derived from an EMBL/GenBank/DDBJ whole genome shotgun (WGS) entry which is preliminary data.</text>
</comment>
<proteinExistence type="predicted"/>
<name>A0A3N0YTE8_ANAGA</name>
<sequence>MSQAADLPLVRMDTPVRIKMEEDDGYAWAANMFGVHTASVPSHFKASFVKKEPCEAAAAGARYMDGLAVGSWACHLDDGDNSSCKAPPTFLKHKKAICKTVMDELRRTGKSPYDMANQLNEALHLRYERAHLAYLSTFKNVLDGDSGLYGQQTITGALRATNTPAPFDEYGDVVGWCGVTVSAHYLVDCLIQEYHRQRAHSICSSKARLDKP</sequence>
<evidence type="ECO:0000313" key="2">
    <source>
        <dbReference type="Proteomes" id="UP000281406"/>
    </source>
</evidence>